<organism evidence="2 3">
    <name type="scientific">Zalerion maritima</name>
    <dbReference type="NCBI Taxonomy" id="339359"/>
    <lineage>
        <taxon>Eukaryota</taxon>
        <taxon>Fungi</taxon>
        <taxon>Dikarya</taxon>
        <taxon>Ascomycota</taxon>
        <taxon>Pezizomycotina</taxon>
        <taxon>Sordariomycetes</taxon>
        <taxon>Lulworthiomycetidae</taxon>
        <taxon>Lulworthiales</taxon>
        <taxon>Lulworthiaceae</taxon>
        <taxon>Zalerion</taxon>
    </lineage>
</organism>
<feature type="compositionally biased region" description="Low complexity" evidence="1">
    <location>
        <begin position="382"/>
        <end position="392"/>
    </location>
</feature>
<feature type="region of interest" description="Disordered" evidence="1">
    <location>
        <begin position="290"/>
        <end position="392"/>
    </location>
</feature>
<feature type="compositionally biased region" description="Low complexity" evidence="1">
    <location>
        <begin position="38"/>
        <end position="49"/>
    </location>
</feature>
<dbReference type="EMBL" id="JAKWBI020000036">
    <property type="protein sequence ID" value="KAJ2905185.1"/>
    <property type="molecule type" value="Genomic_DNA"/>
</dbReference>
<keyword evidence="3" id="KW-1185">Reference proteome</keyword>
<dbReference type="Proteomes" id="UP001201980">
    <property type="component" value="Unassembled WGS sequence"/>
</dbReference>
<feature type="compositionally biased region" description="Low complexity" evidence="1">
    <location>
        <begin position="357"/>
        <end position="374"/>
    </location>
</feature>
<comment type="caution">
    <text evidence="2">The sequence shown here is derived from an EMBL/GenBank/DDBJ whole genome shotgun (WGS) entry which is preliminary data.</text>
</comment>
<feature type="compositionally biased region" description="Basic and acidic residues" evidence="1">
    <location>
        <begin position="244"/>
        <end position="254"/>
    </location>
</feature>
<feature type="compositionally biased region" description="Basic and acidic residues" evidence="1">
    <location>
        <begin position="25"/>
        <end position="36"/>
    </location>
</feature>
<proteinExistence type="predicted"/>
<feature type="compositionally biased region" description="Low complexity" evidence="1">
    <location>
        <begin position="166"/>
        <end position="176"/>
    </location>
</feature>
<dbReference type="AlphaFoldDB" id="A0AAD5WWD9"/>
<feature type="compositionally biased region" description="Basic and acidic residues" evidence="1">
    <location>
        <begin position="315"/>
        <end position="327"/>
    </location>
</feature>
<reference evidence="2" key="1">
    <citation type="submission" date="2022-07" db="EMBL/GenBank/DDBJ databases">
        <title>Draft genome sequence of Zalerion maritima ATCC 34329, a (micro)plastics degrading marine fungus.</title>
        <authorList>
            <person name="Paco A."/>
            <person name="Goncalves M.F.M."/>
            <person name="Rocha-Santos T.A.P."/>
            <person name="Alves A."/>
        </authorList>
    </citation>
    <scope>NUCLEOTIDE SEQUENCE</scope>
    <source>
        <strain evidence="2">ATCC 34329</strain>
    </source>
</reference>
<sequence>MATSLWDRNWDWSELLNAPHNLDYVDRDGASYDSSREPAQPTQSAQPAPRQRRNPAISINMEFFDDADHDERDLSGRSRRLPNGPGGRVIPDSDRESSLAVITDTPQESSGAESEESADFESSQEVDMVEDDAEPWDLPSEDAVALFGEGGSPPSSLGDEDRSQNRNRNNRPNQPNIDDDDDDVGLFVSDDDMEVDLEDDYDVEEEEEDLFVVPAASRNRASHRVEPRHQSRRHRAHRAAGETGRGRAERRDDAASEDDLEEVEFFRERNMRERDYSPASGFRDILRSRIRRRSASPDRNVHGSVNHASGSYSHTDGHPGEQREVRRGTRIGIDELIDVEFEPPAPHAATSRRLIQSSSGRSLNRNNSNSFNNNNHRHNLHRNNSNNRSMSTLNNQPAEVIDLTEDSPPVAPFPITLPQDPRESRNPQAQRNPRRVGPRFPRNPPVLARSDGSALGAQVNNEEVIDLTADPSSPEYNISGAAEEDGADDGDIEFLGGRERAPLGHRPAAIDLAGFFEQHRNSNNRFGRLLNDAMDHFGNRLGNHFGIGHLPEFLGFGLSHNRHQHHPQVANMNADQNPLPYPPNLNYGYAAFGNNNANPDKPAYLEPSPPPEGFTRNTGAAGFDKDEIAVCPSCDEELAYDPDSGDEEEPEKPSPAKKKAGTSKKSKKKNDKHHLFAVKECGHTSKGWDQTMWRLSTGEVADGTTWKELEQPANGKAKKVYCAIEDCNTDVRAASAWVGIFM</sequence>
<feature type="region of interest" description="Disordered" evidence="1">
    <location>
        <begin position="25"/>
        <end position="190"/>
    </location>
</feature>
<feature type="region of interest" description="Disordered" evidence="1">
    <location>
        <begin position="404"/>
        <end position="444"/>
    </location>
</feature>
<dbReference type="InterPro" id="IPR038886">
    <property type="entry name" value="E3_SLX5/Rfp1"/>
</dbReference>
<accession>A0AAD5WWD9</accession>
<protein>
    <submittedName>
        <fullName evidence="2">Uncharacterized protein</fullName>
    </submittedName>
</protein>
<evidence type="ECO:0000313" key="3">
    <source>
        <dbReference type="Proteomes" id="UP001201980"/>
    </source>
</evidence>
<dbReference type="PANTHER" id="PTHR28042">
    <property type="entry name" value="E3 UBIQUITIN-PROTEIN LIGASE COMPLEX SLX5-SLX8 SUBUNIT SLX5"/>
    <property type="match status" value="1"/>
</dbReference>
<dbReference type="GO" id="GO:0004842">
    <property type="term" value="F:ubiquitin-protein transferase activity"/>
    <property type="evidence" value="ECO:0007669"/>
    <property type="project" value="TreeGrafter"/>
</dbReference>
<feature type="compositionally biased region" description="Acidic residues" evidence="1">
    <location>
        <begin position="177"/>
        <end position="190"/>
    </location>
</feature>
<feature type="region of interest" description="Disordered" evidence="1">
    <location>
        <begin position="202"/>
        <end position="259"/>
    </location>
</feature>
<evidence type="ECO:0000256" key="1">
    <source>
        <dbReference type="SAM" id="MobiDB-lite"/>
    </source>
</evidence>
<feature type="region of interest" description="Disordered" evidence="1">
    <location>
        <begin position="636"/>
        <end position="671"/>
    </location>
</feature>
<feature type="compositionally biased region" description="Acidic residues" evidence="1">
    <location>
        <begin position="636"/>
        <end position="650"/>
    </location>
</feature>
<feature type="compositionally biased region" description="Basic residues" evidence="1">
    <location>
        <begin position="655"/>
        <end position="671"/>
    </location>
</feature>
<feature type="compositionally biased region" description="Acidic residues" evidence="1">
    <location>
        <begin position="113"/>
        <end position="135"/>
    </location>
</feature>
<evidence type="ECO:0000313" key="2">
    <source>
        <dbReference type="EMBL" id="KAJ2905185.1"/>
    </source>
</evidence>
<gene>
    <name evidence="2" type="ORF">MKZ38_006091</name>
</gene>
<dbReference type="GO" id="GO:0033768">
    <property type="term" value="C:SUMO-targeted ubiquitin ligase complex"/>
    <property type="evidence" value="ECO:0007669"/>
    <property type="project" value="TreeGrafter"/>
</dbReference>
<feature type="region of interest" description="Disordered" evidence="1">
    <location>
        <begin position="598"/>
        <end position="620"/>
    </location>
</feature>
<dbReference type="PANTHER" id="PTHR28042:SF1">
    <property type="entry name" value="E3 UBIQUITIN-PROTEIN LIGASE COMPLEX SLX5-SLX8 SUBUNIT SLX5"/>
    <property type="match status" value="1"/>
</dbReference>
<name>A0AAD5WWD9_9PEZI</name>